<organism evidence="1 2">
    <name type="scientific">Aspergillus terreus</name>
    <dbReference type="NCBI Taxonomy" id="33178"/>
    <lineage>
        <taxon>Eukaryota</taxon>
        <taxon>Fungi</taxon>
        <taxon>Dikarya</taxon>
        <taxon>Ascomycota</taxon>
        <taxon>Pezizomycotina</taxon>
        <taxon>Eurotiomycetes</taxon>
        <taxon>Eurotiomycetidae</taxon>
        <taxon>Eurotiales</taxon>
        <taxon>Aspergillaceae</taxon>
        <taxon>Aspergillus</taxon>
        <taxon>Aspergillus subgen. Circumdati</taxon>
    </lineage>
</organism>
<sequence>MDRLNRTWLKFRSTIAGCYHTAAYIAWLWAWPFSFFVLCFVASVNACMKVVRGLERYWFGPRITLATTSELWLYHIVYVLLALAVGQPASRQ</sequence>
<evidence type="ECO:0000313" key="2">
    <source>
        <dbReference type="Proteomes" id="UP000452235"/>
    </source>
</evidence>
<reference evidence="1 2" key="1">
    <citation type="submission" date="2020-01" db="EMBL/GenBank/DDBJ databases">
        <title>Aspergillus terreus IFO 6365 whole genome shotgun sequence.</title>
        <authorList>
            <person name="Kanamasa S."/>
            <person name="Takahashi H."/>
        </authorList>
    </citation>
    <scope>NUCLEOTIDE SEQUENCE [LARGE SCALE GENOMIC DNA]</scope>
    <source>
        <strain evidence="1 2">IFO 6365</strain>
    </source>
</reference>
<proteinExistence type="predicted"/>
<evidence type="ECO:0000313" key="1">
    <source>
        <dbReference type="EMBL" id="GFF15030.1"/>
    </source>
</evidence>
<comment type="caution">
    <text evidence="1">The sequence shown here is derived from an EMBL/GenBank/DDBJ whole genome shotgun (WGS) entry which is preliminary data.</text>
</comment>
<protein>
    <submittedName>
        <fullName evidence="1">Uncharacterized protein</fullName>
    </submittedName>
</protein>
<dbReference type="AlphaFoldDB" id="A0A5M3YPS8"/>
<gene>
    <name evidence="1" type="ORF">ATEIFO6365_0004014900</name>
</gene>
<dbReference type="Proteomes" id="UP000452235">
    <property type="component" value="Unassembled WGS sequence"/>
</dbReference>
<dbReference type="EMBL" id="BLJY01000004">
    <property type="protein sequence ID" value="GFF15030.1"/>
    <property type="molecule type" value="Genomic_DNA"/>
</dbReference>
<name>A0A5M3YPS8_ASPTE</name>
<keyword evidence="2" id="KW-1185">Reference proteome</keyword>
<accession>A0A5M3YPS8</accession>